<dbReference type="PANTHER" id="PTHR10857">
    <property type="entry name" value="COPINE"/>
    <property type="match status" value="1"/>
</dbReference>
<dbReference type="CDD" id="cd04047">
    <property type="entry name" value="C2B_Copine"/>
    <property type="match status" value="1"/>
</dbReference>
<dbReference type="Pfam" id="PF13180">
    <property type="entry name" value="PDZ_2"/>
    <property type="match status" value="1"/>
</dbReference>
<dbReference type="KEGG" id="gtt:GUITHDRAFT_101715"/>
<evidence type="ECO:0000259" key="2">
    <source>
        <dbReference type="PROSITE" id="PS50106"/>
    </source>
</evidence>
<dbReference type="InterPro" id="IPR000008">
    <property type="entry name" value="C2_dom"/>
</dbReference>
<dbReference type="eggNOG" id="KOG1327">
    <property type="taxonomic scope" value="Eukaryota"/>
</dbReference>
<dbReference type="PaxDb" id="55529-EKX52548"/>
<sequence>MAAAQMGRVGITAEEAEDGMKVIAIKEGSAAEKHGGVAVGDVIIMANGLPLKGKTLQQFAVIMGGPVGSTVKLLCGRGGRTFEIEIRREGDSATSQERKIFLTMRGMDLDAKDSVLLGGKSDPYLVFRSPSGEEVFRTEVIKNELNPVWKPFEVDLNKLCGNDLQRMFLLECWDKDFISKDDMIGMLEVNVETLLKEKELQLRDKNKVRKHAKPPPYPGKLGITKAVLLGDDDYKNLFDKYSLEDEGSALNVLSLEERAEVKGLLIPAPLSGEFEDVAQLASLTR</sequence>
<dbReference type="PANTHER" id="PTHR10857:SF106">
    <property type="entry name" value="C2 DOMAIN-CONTAINING PROTEIN"/>
    <property type="match status" value="1"/>
</dbReference>
<dbReference type="InterPro" id="IPR036034">
    <property type="entry name" value="PDZ_sf"/>
</dbReference>
<dbReference type="EnsemblProtists" id="EKX52548">
    <property type="protein sequence ID" value="EKX52548"/>
    <property type="gene ID" value="GUITHDRAFT_101715"/>
</dbReference>
<dbReference type="GO" id="GO:0071277">
    <property type="term" value="P:cellular response to calcium ion"/>
    <property type="evidence" value="ECO:0007669"/>
    <property type="project" value="TreeGrafter"/>
</dbReference>
<dbReference type="Proteomes" id="UP000011087">
    <property type="component" value="Unassembled WGS sequence"/>
</dbReference>
<proteinExistence type="predicted"/>
<dbReference type="Pfam" id="PF00168">
    <property type="entry name" value="C2"/>
    <property type="match status" value="1"/>
</dbReference>
<dbReference type="GeneID" id="17309258"/>
<dbReference type="InterPro" id="IPR001478">
    <property type="entry name" value="PDZ"/>
</dbReference>
<dbReference type="SUPFAM" id="SSF49562">
    <property type="entry name" value="C2 domain (Calcium/lipid-binding domain, CaLB)"/>
    <property type="match status" value="1"/>
</dbReference>
<evidence type="ECO:0000313" key="3">
    <source>
        <dbReference type="EMBL" id="EKX52548.1"/>
    </source>
</evidence>
<dbReference type="EMBL" id="JH992972">
    <property type="protein sequence ID" value="EKX52548.1"/>
    <property type="molecule type" value="Genomic_DNA"/>
</dbReference>
<dbReference type="HOGENOM" id="CLU_978103_0_0_1"/>
<organism evidence="3">
    <name type="scientific">Guillardia theta (strain CCMP2712)</name>
    <name type="common">Cryptophyte</name>
    <dbReference type="NCBI Taxonomy" id="905079"/>
    <lineage>
        <taxon>Eukaryota</taxon>
        <taxon>Cryptophyceae</taxon>
        <taxon>Pyrenomonadales</taxon>
        <taxon>Geminigeraceae</taxon>
        <taxon>Guillardia</taxon>
    </lineage>
</organism>
<evidence type="ECO:0000259" key="1">
    <source>
        <dbReference type="PROSITE" id="PS50004"/>
    </source>
</evidence>
<feature type="domain" description="PDZ" evidence="2">
    <location>
        <begin position="1"/>
        <end position="58"/>
    </location>
</feature>
<dbReference type="AlphaFoldDB" id="L1JWR2"/>
<dbReference type="GO" id="GO:0005544">
    <property type="term" value="F:calcium-dependent phospholipid binding"/>
    <property type="evidence" value="ECO:0007669"/>
    <property type="project" value="InterPro"/>
</dbReference>
<feature type="domain" description="C2" evidence="1">
    <location>
        <begin position="80"/>
        <end position="204"/>
    </location>
</feature>
<evidence type="ECO:0000313" key="5">
    <source>
        <dbReference type="Proteomes" id="UP000011087"/>
    </source>
</evidence>
<dbReference type="SMART" id="SM00239">
    <property type="entry name" value="C2"/>
    <property type="match status" value="1"/>
</dbReference>
<gene>
    <name evidence="3" type="ORF">GUITHDRAFT_101715</name>
</gene>
<dbReference type="PROSITE" id="PS50004">
    <property type="entry name" value="C2"/>
    <property type="match status" value="1"/>
</dbReference>
<dbReference type="GO" id="GO:0005886">
    <property type="term" value="C:plasma membrane"/>
    <property type="evidence" value="ECO:0007669"/>
    <property type="project" value="TreeGrafter"/>
</dbReference>
<accession>L1JWR2</accession>
<dbReference type="RefSeq" id="XP_005839528.1">
    <property type="nucleotide sequence ID" value="XM_005839471.1"/>
</dbReference>
<dbReference type="Gene3D" id="2.30.42.10">
    <property type="match status" value="1"/>
</dbReference>
<evidence type="ECO:0008006" key="6">
    <source>
        <dbReference type="Google" id="ProtNLM"/>
    </source>
</evidence>
<dbReference type="OrthoDB" id="5855668at2759"/>
<name>L1JWR2_GUITC</name>
<dbReference type="SMART" id="SM00228">
    <property type="entry name" value="PDZ"/>
    <property type="match status" value="1"/>
</dbReference>
<evidence type="ECO:0000313" key="4">
    <source>
        <dbReference type="EnsemblProtists" id="EKX52548"/>
    </source>
</evidence>
<dbReference type="STRING" id="905079.L1JWR2"/>
<dbReference type="SUPFAM" id="SSF50156">
    <property type="entry name" value="PDZ domain-like"/>
    <property type="match status" value="1"/>
</dbReference>
<reference evidence="5" key="2">
    <citation type="submission" date="2012-11" db="EMBL/GenBank/DDBJ databases">
        <authorList>
            <person name="Kuo A."/>
            <person name="Curtis B.A."/>
            <person name="Tanifuji G."/>
            <person name="Burki F."/>
            <person name="Gruber A."/>
            <person name="Irimia M."/>
            <person name="Maruyama S."/>
            <person name="Arias M.C."/>
            <person name="Ball S.G."/>
            <person name="Gile G.H."/>
            <person name="Hirakawa Y."/>
            <person name="Hopkins J.F."/>
            <person name="Rensing S.A."/>
            <person name="Schmutz J."/>
            <person name="Symeonidi A."/>
            <person name="Elias M."/>
            <person name="Eveleigh R.J."/>
            <person name="Herman E.K."/>
            <person name="Klute M.J."/>
            <person name="Nakayama T."/>
            <person name="Obornik M."/>
            <person name="Reyes-Prieto A."/>
            <person name="Armbrust E.V."/>
            <person name="Aves S.J."/>
            <person name="Beiko R.G."/>
            <person name="Coutinho P."/>
            <person name="Dacks J.B."/>
            <person name="Durnford D.G."/>
            <person name="Fast N.M."/>
            <person name="Green B.R."/>
            <person name="Grisdale C."/>
            <person name="Hempe F."/>
            <person name="Henrissat B."/>
            <person name="Hoppner M.P."/>
            <person name="Ishida K.-I."/>
            <person name="Kim E."/>
            <person name="Koreny L."/>
            <person name="Kroth P.G."/>
            <person name="Liu Y."/>
            <person name="Malik S.-B."/>
            <person name="Maier U.G."/>
            <person name="McRose D."/>
            <person name="Mock T."/>
            <person name="Neilson J.A."/>
            <person name="Onodera N.T."/>
            <person name="Poole A.M."/>
            <person name="Pritham E.J."/>
            <person name="Richards T.A."/>
            <person name="Rocap G."/>
            <person name="Roy S.W."/>
            <person name="Sarai C."/>
            <person name="Schaack S."/>
            <person name="Shirato S."/>
            <person name="Slamovits C.H."/>
            <person name="Spencer D.F."/>
            <person name="Suzuki S."/>
            <person name="Worden A.Z."/>
            <person name="Zauner S."/>
            <person name="Barry K."/>
            <person name="Bell C."/>
            <person name="Bharti A.K."/>
            <person name="Crow J.A."/>
            <person name="Grimwood J."/>
            <person name="Kramer R."/>
            <person name="Lindquist E."/>
            <person name="Lucas S."/>
            <person name="Salamov A."/>
            <person name="McFadden G.I."/>
            <person name="Lane C.E."/>
            <person name="Keeling P.J."/>
            <person name="Gray M.W."/>
            <person name="Grigoriev I.V."/>
            <person name="Archibald J.M."/>
        </authorList>
    </citation>
    <scope>NUCLEOTIDE SEQUENCE</scope>
    <source>
        <strain evidence="5">CCMP2712</strain>
    </source>
</reference>
<keyword evidence="5" id="KW-1185">Reference proteome</keyword>
<dbReference type="Gene3D" id="2.60.40.150">
    <property type="entry name" value="C2 domain"/>
    <property type="match status" value="1"/>
</dbReference>
<reference evidence="3 5" key="1">
    <citation type="journal article" date="2012" name="Nature">
        <title>Algal genomes reveal evolutionary mosaicism and the fate of nucleomorphs.</title>
        <authorList>
            <consortium name="DOE Joint Genome Institute"/>
            <person name="Curtis B.A."/>
            <person name="Tanifuji G."/>
            <person name="Burki F."/>
            <person name="Gruber A."/>
            <person name="Irimia M."/>
            <person name="Maruyama S."/>
            <person name="Arias M.C."/>
            <person name="Ball S.G."/>
            <person name="Gile G.H."/>
            <person name="Hirakawa Y."/>
            <person name="Hopkins J.F."/>
            <person name="Kuo A."/>
            <person name="Rensing S.A."/>
            <person name="Schmutz J."/>
            <person name="Symeonidi A."/>
            <person name="Elias M."/>
            <person name="Eveleigh R.J."/>
            <person name="Herman E.K."/>
            <person name="Klute M.J."/>
            <person name="Nakayama T."/>
            <person name="Obornik M."/>
            <person name="Reyes-Prieto A."/>
            <person name="Armbrust E.V."/>
            <person name="Aves S.J."/>
            <person name="Beiko R.G."/>
            <person name="Coutinho P."/>
            <person name="Dacks J.B."/>
            <person name="Durnford D.G."/>
            <person name="Fast N.M."/>
            <person name="Green B.R."/>
            <person name="Grisdale C.J."/>
            <person name="Hempel F."/>
            <person name="Henrissat B."/>
            <person name="Hoppner M.P."/>
            <person name="Ishida K."/>
            <person name="Kim E."/>
            <person name="Koreny L."/>
            <person name="Kroth P.G."/>
            <person name="Liu Y."/>
            <person name="Malik S.B."/>
            <person name="Maier U.G."/>
            <person name="McRose D."/>
            <person name="Mock T."/>
            <person name="Neilson J.A."/>
            <person name="Onodera N.T."/>
            <person name="Poole A.M."/>
            <person name="Pritham E.J."/>
            <person name="Richards T.A."/>
            <person name="Rocap G."/>
            <person name="Roy S.W."/>
            <person name="Sarai C."/>
            <person name="Schaack S."/>
            <person name="Shirato S."/>
            <person name="Slamovits C.H."/>
            <person name="Spencer D.F."/>
            <person name="Suzuki S."/>
            <person name="Worden A.Z."/>
            <person name="Zauner S."/>
            <person name="Barry K."/>
            <person name="Bell C."/>
            <person name="Bharti A.K."/>
            <person name="Crow J.A."/>
            <person name="Grimwood J."/>
            <person name="Kramer R."/>
            <person name="Lindquist E."/>
            <person name="Lucas S."/>
            <person name="Salamov A."/>
            <person name="McFadden G.I."/>
            <person name="Lane C.E."/>
            <person name="Keeling P.J."/>
            <person name="Gray M.W."/>
            <person name="Grigoriev I.V."/>
            <person name="Archibald J.M."/>
        </authorList>
    </citation>
    <scope>NUCLEOTIDE SEQUENCE</scope>
    <source>
        <strain evidence="3 5">CCMP2712</strain>
    </source>
</reference>
<dbReference type="InterPro" id="IPR037768">
    <property type="entry name" value="C2B_Copine"/>
</dbReference>
<protein>
    <recommendedName>
        <fullName evidence="6">PDZ domain-containing protein</fullName>
    </recommendedName>
</protein>
<dbReference type="InterPro" id="IPR045052">
    <property type="entry name" value="Copine"/>
</dbReference>
<dbReference type="PROSITE" id="PS50106">
    <property type="entry name" value="PDZ"/>
    <property type="match status" value="1"/>
</dbReference>
<dbReference type="InterPro" id="IPR035892">
    <property type="entry name" value="C2_domain_sf"/>
</dbReference>
<reference evidence="4" key="3">
    <citation type="submission" date="2015-06" db="UniProtKB">
        <authorList>
            <consortium name="EnsemblProtists"/>
        </authorList>
    </citation>
    <scope>IDENTIFICATION</scope>
</reference>